<feature type="compositionally biased region" description="Basic and acidic residues" evidence="1">
    <location>
        <begin position="123"/>
        <end position="195"/>
    </location>
</feature>
<name>A0AAP0L3T2_9MAGN</name>
<keyword evidence="3" id="KW-1185">Reference proteome</keyword>
<dbReference type="PANTHER" id="PTHR31865:SF2">
    <property type="entry name" value="OSJNBA0004B13.24 PROTEIN"/>
    <property type="match status" value="1"/>
</dbReference>
<dbReference type="PANTHER" id="PTHR31865">
    <property type="entry name" value="OSJNBA0071G03.3 PROTEIN"/>
    <property type="match status" value="1"/>
</dbReference>
<evidence type="ECO:0000313" key="2">
    <source>
        <dbReference type="EMBL" id="KAK9161894.1"/>
    </source>
</evidence>
<evidence type="ECO:0000313" key="3">
    <source>
        <dbReference type="Proteomes" id="UP001420932"/>
    </source>
</evidence>
<dbReference type="Proteomes" id="UP001420932">
    <property type="component" value="Unassembled WGS sequence"/>
</dbReference>
<organism evidence="2 3">
    <name type="scientific">Stephania yunnanensis</name>
    <dbReference type="NCBI Taxonomy" id="152371"/>
    <lineage>
        <taxon>Eukaryota</taxon>
        <taxon>Viridiplantae</taxon>
        <taxon>Streptophyta</taxon>
        <taxon>Embryophyta</taxon>
        <taxon>Tracheophyta</taxon>
        <taxon>Spermatophyta</taxon>
        <taxon>Magnoliopsida</taxon>
        <taxon>Ranunculales</taxon>
        <taxon>Menispermaceae</taxon>
        <taxon>Menispermoideae</taxon>
        <taxon>Cissampelideae</taxon>
        <taxon>Stephania</taxon>
    </lineage>
</organism>
<sequence>MGAAARHFRRQMAAGQERSNVVCAVFLGDGEEWRVATADWGGDVHLGDEAGGAAAARNRGKARVLMGEGEIELGFWEIEFGAVWPPPHFGRRTCEWFSGLRLADLAVAAVIEQAVAEEVEEEPAARRESGWERRERARRERRERGEGGERDARDRESETRVRRGESRESETRRGERAERVRRGEAERRGGGRENGKAVVILPHRIQIIVRRRQQSLGGGGGGGGGGESGLKEYYASENEAQQQKKGINKEIMMRRGWMERSAAAGIVTRYGHDDDYDNSNHLIINNSSRSTGESECFVITRPKGGRRSLCMDLEEVKACRDLGLELDRISLMSMSPTNSTIDYYTSCSGGNSPIASLGRISSSPGDDPRDVKARLKTWAQMVALATATR</sequence>
<comment type="caution">
    <text evidence="2">The sequence shown here is derived from an EMBL/GenBank/DDBJ whole genome shotgun (WGS) entry which is preliminary data.</text>
</comment>
<protein>
    <submittedName>
        <fullName evidence="2">Uncharacterized protein</fullName>
    </submittedName>
</protein>
<dbReference type="AlphaFoldDB" id="A0AAP0L3T2"/>
<evidence type="ECO:0000256" key="1">
    <source>
        <dbReference type="SAM" id="MobiDB-lite"/>
    </source>
</evidence>
<reference evidence="2 3" key="1">
    <citation type="submission" date="2024-01" db="EMBL/GenBank/DDBJ databases">
        <title>Genome assemblies of Stephania.</title>
        <authorList>
            <person name="Yang L."/>
        </authorList>
    </citation>
    <scope>NUCLEOTIDE SEQUENCE [LARGE SCALE GENOMIC DNA]</scope>
    <source>
        <strain evidence="2">YNDBR</strain>
        <tissue evidence="2">Leaf</tissue>
    </source>
</reference>
<accession>A0AAP0L3T2</accession>
<dbReference type="EMBL" id="JBBNAF010000003">
    <property type="protein sequence ID" value="KAK9161894.1"/>
    <property type="molecule type" value="Genomic_DNA"/>
</dbReference>
<proteinExistence type="predicted"/>
<gene>
    <name evidence="2" type="ORF">Syun_008235</name>
</gene>
<feature type="region of interest" description="Disordered" evidence="1">
    <location>
        <begin position="118"/>
        <end position="197"/>
    </location>
</feature>